<sequence>MNWNQLGYLCRLFSPLSNLTPAQKKQLSSAEHLRVYKAGQHSSQLATKLSAQLIDNRCEHEQQRLALCYEQLPNAISTNGFKYGSRLSYLVFIFTAFIIISLIYQVFVIPSFSAVLSDYHAQLNNSLSDVAQFWYIFVSLQGMLLSLILLSVIRLSQIGNLLKAEPSSSCIDFIIPKKIRQQHSELIVILEFPVNGASESISFPEVEHLQSCQLHGLDISKEFVLLIKQKLAVFNQDAKRYLNKLITIFTITLVIAIALFLKEAYRPIFALGEII</sequence>
<keyword evidence="1" id="KW-0472">Membrane</keyword>
<accession>A0ABW8KWC2</accession>
<evidence type="ECO:0000313" key="3">
    <source>
        <dbReference type="Proteomes" id="UP001620262"/>
    </source>
</evidence>
<keyword evidence="1" id="KW-0812">Transmembrane</keyword>
<name>A0ABW8KWC2_9GAMM</name>
<feature type="transmembrane region" description="Helical" evidence="1">
    <location>
        <begin position="241"/>
        <end position="261"/>
    </location>
</feature>
<dbReference type="RefSeq" id="WP_182797499.1">
    <property type="nucleotide sequence ID" value="NZ_JBJDOT010000003.1"/>
</dbReference>
<keyword evidence="1" id="KW-1133">Transmembrane helix</keyword>
<dbReference type="Proteomes" id="UP001620262">
    <property type="component" value="Unassembled WGS sequence"/>
</dbReference>
<gene>
    <name evidence="2" type="ORF">ACI2JU_03130</name>
</gene>
<comment type="caution">
    <text evidence="2">The sequence shown here is derived from an EMBL/GenBank/DDBJ whole genome shotgun (WGS) entry which is preliminary data.</text>
</comment>
<evidence type="ECO:0000256" key="1">
    <source>
        <dbReference type="SAM" id="Phobius"/>
    </source>
</evidence>
<evidence type="ECO:0000313" key="2">
    <source>
        <dbReference type="EMBL" id="MFK3862865.1"/>
    </source>
</evidence>
<feature type="transmembrane region" description="Helical" evidence="1">
    <location>
        <begin position="89"/>
        <end position="113"/>
    </location>
</feature>
<keyword evidence="3" id="KW-1185">Reference proteome</keyword>
<proteinExistence type="predicted"/>
<organism evidence="2 3">
    <name type="scientific">Pseudoalteromonas rhizosphaerae</name>
    <dbReference type="NCBI Taxonomy" id="2518973"/>
    <lineage>
        <taxon>Bacteria</taxon>
        <taxon>Pseudomonadati</taxon>
        <taxon>Pseudomonadota</taxon>
        <taxon>Gammaproteobacteria</taxon>
        <taxon>Alteromonadales</taxon>
        <taxon>Pseudoalteromonadaceae</taxon>
        <taxon>Pseudoalteromonas</taxon>
    </lineage>
</organism>
<feature type="transmembrane region" description="Helical" evidence="1">
    <location>
        <begin position="133"/>
        <end position="153"/>
    </location>
</feature>
<dbReference type="EMBL" id="JBJDOT010000003">
    <property type="protein sequence ID" value="MFK3862865.1"/>
    <property type="molecule type" value="Genomic_DNA"/>
</dbReference>
<protein>
    <submittedName>
        <fullName evidence="2">Uncharacterized protein</fullName>
    </submittedName>
</protein>
<reference evidence="2 3" key="1">
    <citation type="submission" date="2024-11" db="EMBL/GenBank/DDBJ databases">
        <title>The Natural Products Discovery Center: Release of the First 8490 Sequenced Strains for Exploring Actinobacteria Biosynthetic Diversity.</title>
        <authorList>
            <person name="Kalkreuter E."/>
            <person name="Kautsar S.A."/>
            <person name="Yang D."/>
            <person name="Bader C.D."/>
            <person name="Teijaro C.N."/>
            <person name="Fluegel L."/>
            <person name="Davis C.M."/>
            <person name="Simpson J.R."/>
            <person name="Lauterbach L."/>
            <person name="Steele A.D."/>
            <person name="Gui C."/>
            <person name="Meng S."/>
            <person name="Li G."/>
            <person name="Viehrig K."/>
            <person name="Ye F."/>
            <person name="Su P."/>
            <person name="Kiefer A.F."/>
            <person name="Nichols A."/>
            <person name="Cepeda A.J."/>
            <person name="Yan W."/>
            <person name="Fan B."/>
            <person name="Jiang Y."/>
            <person name="Adhikari A."/>
            <person name="Zheng C.-J."/>
            <person name="Schuster L."/>
            <person name="Cowan T.M."/>
            <person name="Smanski M.J."/>
            <person name="Chevrette M.G."/>
            <person name="De Carvalho L.P.S."/>
            <person name="Shen B."/>
        </authorList>
    </citation>
    <scope>NUCLEOTIDE SEQUENCE [LARGE SCALE GENOMIC DNA]</scope>
    <source>
        <strain evidence="2 3">NPDC078403</strain>
    </source>
</reference>